<dbReference type="Proteomes" id="UP000318825">
    <property type="component" value="Unassembled WGS sequence"/>
</dbReference>
<dbReference type="SUPFAM" id="SSF55729">
    <property type="entry name" value="Acyl-CoA N-acyltransferases (Nat)"/>
    <property type="match status" value="1"/>
</dbReference>
<evidence type="ECO:0000259" key="1">
    <source>
        <dbReference type="Pfam" id="PF13480"/>
    </source>
</evidence>
<dbReference type="InterPro" id="IPR016181">
    <property type="entry name" value="Acyl_CoA_acyltransferase"/>
</dbReference>
<comment type="caution">
    <text evidence="2">The sequence shown here is derived from an EMBL/GenBank/DDBJ whole genome shotgun (WGS) entry which is preliminary data.</text>
</comment>
<name>A0A4Y3WD59_NITWI</name>
<organism evidence="2 3">
    <name type="scientific">Nitrobacter winogradskyi</name>
    <name type="common">Nitrobacter agilis</name>
    <dbReference type="NCBI Taxonomy" id="913"/>
    <lineage>
        <taxon>Bacteria</taxon>
        <taxon>Pseudomonadati</taxon>
        <taxon>Pseudomonadota</taxon>
        <taxon>Alphaproteobacteria</taxon>
        <taxon>Hyphomicrobiales</taxon>
        <taxon>Nitrobacteraceae</taxon>
        <taxon>Nitrobacter</taxon>
    </lineage>
</organism>
<evidence type="ECO:0000313" key="2">
    <source>
        <dbReference type="EMBL" id="GEC16844.1"/>
    </source>
</evidence>
<dbReference type="OrthoDB" id="213519at2"/>
<dbReference type="RefSeq" id="WP_141384543.1">
    <property type="nucleotide sequence ID" value="NZ_BJNF01000080.1"/>
</dbReference>
<dbReference type="AlphaFoldDB" id="A0A4Y3WD59"/>
<evidence type="ECO:0000313" key="3">
    <source>
        <dbReference type="Proteomes" id="UP000318825"/>
    </source>
</evidence>
<dbReference type="EMBL" id="BJNF01000080">
    <property type="protein sequence ID" value="GEC16844.1"/>
    <property type="molecule type" value="Genomic_DNA"/>
</dbReference>
<gene>
    <name evidence="2" type="ORF">NWI01_27360</name>
</gene>
<dbReference type="InterPro" id="IPR038740">
    <property type="entry name" value="BioF2-like_GNAT_dom"/>
</dbReference>
<protein>
    <recommendedName>
        <fullName evidence="1">BioF2-like acetyltransferase domain-containing protein</fullName>
    </recommendedName>
</protein>
<accession>A0A4Y3WD59</accession>
<reference evidence="2 3" key="1">
    <citation type="submission" date="2019-06" db="EMBL/GenBank/DDBJ databases">
        <title>Whole genome shotgun sequence of Nitrobacter winogradskyi NBRC 14297.</title>
        <authorList>
            <person name="Hosoyama A."/>
            <person name="Uohara A."/>
            <person name="Ohji S."/>
            <person name="Ichikawa N."/>
        </authorList>
    </citation>
    <scope>NUCLEOTIDE SEQUENCE [LARGE SCALE GENOMIC DNA]</scope>
    <source>
        <strain evidence="2 3">NBRC 14297</strain>
    </source>
</reference>
<sequence length="406" mass="45155">MLMAILAYGRLGLLLPIGTGFIANWGGCSTMHGKPAYTSAILDCAGIRALDAADWEALAANAMADNPFYARQYVLAGLDTVDKRANLMAVAIWNTRRQLAGLFPFRHRIFPPFPWPVAQGAENLYQFSGMPLVAREGAREVVATWLDAITSRRAPGFWTMANFDADHPLRGMIEDASATRGLTTRLVVPYPRPYFTGQLAGFDAHATQAIAKNRLKDIQRNLRRLRDMGDVAFERISEPAMLRERLEQFLALEQAGWKGERGTAFLSDDLHADFARRAFAGIAGNEGLTMIDSLLLDGRPIAMSINIAKGRTAFTPKCTYDESLRKYGPGMVLEYLVIERFYAEREFADMDAATTTGDHVVLGLWDGQKAMGRLILGPADWRTDLFAKGWQAAYEGKQRLKKLLKR</sequence>
<proteinExistence type="predicted"/>
<feature type="domain" description="BioF2-like acetyltransferase" evidence="1">
    <location>
        <begin position="213"/>
        <end position="351"/>
    </location>
</feature>
<dbReference type="Pfam" id="PF13480">
    <property type="entry name" value="Acetyltransf_6"/>
    <property type="match status" value="1"/>
</dbReference>